<evidence type="ECO:0000313" key="2">
    <source>
        <dbReference type="EMBL" id="CAE7217526.1"/>
    </source>
</evidence>
<accession>A0A8H3I527</accession>
<dbReference type="Proteomes" id="UP000663827">
    <property type="component" value="Unassembled WGS sequence"/>
</dbReference>
<organism evidence="2 3">
    <name type="scientific">Rhizoctonia solani</name>
    <dbReference type="NCBI Taxonomy" id="456999"/>
    <lineage>
        <taxon>Eukaryota</taxon>
        <taxon>Fungi</taxon>
        <taxon>Dikarya</taxon>
        <taxon>Basidiomycota</taxon>
        <taxon>Agaricomycotina</taxon>
        <taxon>Agaricomycetes</taxon>
        <taxon>Cantharellales</taxon>
        <taxon>Ceratobasidiaceae</taxon>
        <taxon>Rhizoctonia</taxon>
    </lineage>
</organism>
<feature type="domain" description="HNH nuclease" evidence="1">
    <location>
        <begin position="116"/>
        <end position="213"/>
    </location>
</feature>
<sequence>MTTPLPPLDIFSKAGEITNPGPWLDVNPCAQRCGASTFGTQRLHNAVIFDLGRRCFQYFTKYFRTVANKSPPTPSDHPSRPSMDPLRDSILATIRQAPTTHSQAKDRALVGDNYRCQLTGIFDSKSYRNSPATREAAAANPAAGLGSTECHHILQFIGQQTDNPRSDNASTVWSIVEIYGGISHTEVIGQSIHELRNIITLRADIHNSFDKLEIWLEPVEGADNVYNIGRFDPLICPELPATVSLLPLLPTLVVLMSGAAELIDSILRDIEETKVLSQDGSSVRLLDALMYGHTPAWSESSFLASV</sequence>
<comment type="caution">
    <text evidence="2">The sequence shown here is derived from an EMBL/GenBank/DDBJ whole genome shotgun (WGS) entry which is preliminary data.</text>
</comment>
<reference evidence="2" key="1">
    <citation type="submission" date="2021-01" db="EMBL/GenBank/DDBJ databases">
        <authorList>
            <person name="Kaushik A."/>
        </authorList>
    </citation>
    <scope>NUCLEOTIDE SEQUENCE</scope>
    <source>
        <strain evidence="2">AG5</strain>
    </source>
</reference>
<protein>
    <recommendedName>
        <fullName evidence="1">HNH nuclease domain-containing protein</fullName>
    </recommendedName>
</protein>
<name>A0A8H3I527_9AGAM</name>
<gene>
    <name evidence="2" type="ORF">RDB_LOCUS162048</name>
</gene>
<dbReference type="EMBL" id="CAJNJQ010005268">
    <property type="protein sequence ID" value="CAE7217526.1"/>
    <property type="molecule type" value="Genomic_DNA"/>
</dbReference>
<proteinExistence type="predicted"/>
<dbReference type="Pfam" id="PF13391">
    <property type="entry name" value="HNH_2"/>
    <property type="match status" value="1"/>
</dbReference>
<dbReference type="AlphaFoldDB" id="A0A8H3I527"/>
<dbReference type="InterPro" id="IPR003615">
    <property type="entry name" value="HNH_nuc"/>
</dbReference>
<evidence type="ECO:0000259" key="1">
    <source>
        <dbReference type="Pfam" id="PF13391"/>
    </source>
</evidence>
<evidence type="ECO:0000313" key="3">
    <source>
        <dbReference type="Proteomes" id="UP000663827"/>
    </source>
</evidence>